<sequence>MFMYVCAFSRNNSVKIRKSGVKSFVCTHNFLALANTKKALNFAFKNSLRYDPVLILTKKIWHRCVGVPASRTTKEIQLAPPPRISEIIFPRIADKHHSNIILFDVRNCEPPLVEFYSRK</sequence>
<evidence type="ECO:0000313" key="1">
    <source>
        <dbReference type="EMBL" id="CAG6630420.1"/>
    </source>
</evidence>
<organism evidence="1">
    <name type="scientific">Cacopsylla melanoneura</name>
    <dbReference type="NCBI Taxonomy" id="428564"/>
    <lineage>
        <taxon>Eukaryota</taxon>
        <taxon>Metazoa</taxon>
        <taxon>Ecdysozoa</taxon>
        <taxon>Arthropoda</taxon>
        <taxon>Hexapoda</taxon>
        <taxon>Insecta</taxon>
        <taxon>Pterygota</taxon>
        <taxon>Neoptera</taxon>
        <taxon>Paraneoptera</taxon>
        <taxon>Hemiptera</taxon>
        <taxon>Sternorrhyncha</taxon>
        <taxon>Psylloidea</taxon>
        <taxon>Psyllidae</taxon>
        <taxon>Psyllinae</taxon>
        <taxon>Cacopsylla</taxon>
    </lineage>
</organism>
<dbReference type="EMBL" id="HBUF01073572">
    <property type="protein sequence ID" value="CAG6630420.1"/>
    <property type="molecule type" value="Transcribed_RNA"/>
</dbReference>
<reference evidence="1" key="1">
    <citation type="submission" date="2021-05" db="EMBL/GenBank/DDBJ databases">
        <authorList>
            <person name="Alioto T."/>
            <person name="Alioto T."/>
            <person name="Gomez Garrido J."/>
        </authorList>
    </citation>
    <scope>NUCLEOTIDE SEQUENCE</scope>
</reference>
<proteinExistence type="predicted"/>
<protein>
    <submittedName>
        <fullName evidence="1">Uncharacterized protein</fullName>
    </submittedName>
</protein>
<accession>A0A8D8QF78</accession>
<dbReference type="AlphaFoldDB" id="A0A8D8QF78"/>
<name>A0A8D8QF78_9HEMI</name>